<reference evidence="3 4" key="1">
    <citation type="submission" date="2023-07" db="EMBL/GenBank/DDBJ databases">
        <title>Genomic Encyclopedia of Type Strains, Phase IV (KMG-IV): sequencing the most valuable type-strain genomes for metagenomic binning, comparative biology and taxonomic classification.</title>
        <authorList>
            <person name="Goeker M."/>
        </authorList>
    </citation>
    <scope>NUCLEOTIDE SEQUENCE [LARGE SCALE GENOMIC DNA]</scope>
    <source>
        <strain evidence="3 4">DSM 102814</strain>
    </source>
</reference>
<dbReference type="InterPro" id="IPR001173">
    <property type="entry name" value="Glyco_trans_2-like"/>
</dbReference>
<dbReference type="SUPFAM" id="SSF53448">
    <property type="entry name" value="Nucleotide-diphospho-sugar transferases"/>
    <property type="match status" value="1"/>
</dbReference>
<accession>A0ABU1K880</accession>
<dbReference type="EMBL" id="JAVDQA010000008">
    <property type="protein sequence ID" value="MDR6301796.1"/>
    <property type="molecule type" value="Genomic_DNA"/>
</dbReference>
<feature type="domain" description="Glycosyltransferase 2-like" evidence="2">
    <location>
        <begin position="6"/>
        <end position="157"/>
    </location>
</feature>
<evidence type="ECO:0000313" key="4">
    <source>
        <dbReference type="Proteomes" id="UP001257659"/>
    </source>
</evidence>
<dbReference type="Proteomes" id="UP001257659">
    <property type="component" value="Unassembled WGS sequence"/>
</dbReference>
<dbReference type="RefSeq" id="WP_309729544.1">
    <property type="nucleotide sequence ID" value="NZ_JAVDQA010000008.1"/>
</dbReference>
<evidence type="ECO:0000259" key="2">
    <source>
        <dbReference type="Pfam" id="PF00535"/>
    </source>
</evidence>
<dbReference type="CDD" id="cd00761">
    <property type="entry name" value="Glyco_tranf_GTA_type"/>
    <property type="match status" value="1"/>
</dbReference>
<keyword evidence="1" id="KW-1133">Transmembrane helix</keyword>
<evidence type="ECO:0000256" key="1">
    <source>
        <dbReference type="SAM" id="Phobius"/>
    </source>
</evidence>
<organism evidence="3 4">
    <name type="scientific">Mesonia maritima</name>
    <dbReference type="NCBI Taxonomy" id="1793873"/>
    <lineage>
        <taxon>Bacteria</taxon>
        <taxon>Pseudomonadati</taxon>
        <taxon>Bacteroidota</taxon>
        <taxon>Flavobacteriia</taxon>
        <taxon>Flavobacteriales</taxon>
        <taxon>Flavobacteriaceae</taxon>
        <taxon>Mesonia</taxon>
    </lineage>
</organism>
<protein>
    <submittedName>
        <fullName evidence="3">Glycosyltransferase involved in cell wall biosynthesis</fullName>
    </submittedName>
</protein>
<dbReference type="PANTHER" id="PTHR22916:SF3">
    <property type="entry name" value="UDP-GLCNAC:BETAGAL BETA-1,3-N-ACETYLGLUCOSAMINYLTRANSFERASE-LIKE PROTEIN 1"/>
    <property type="match status" value="1"/>
</dbReference>
<keyword evidence="1" id="KW-0472">Membrane</keyword>
<dbReference type="PANTHER" id="PTHR22916">
    <property type="entry name" value="GLYCOSYLTRANSFERASE"/>
    <property type="match status" value="1"/>
</dbReference>
<keyword evidence="4" id="KW-1185">Reference proteome</keyword>
<proteinExistence type="predicted"/>
<feature type="transmembrane region" description="Helical" evidence="1">
    <location>
        <begin position="237"/>
        <end position="261"/>
    </location>
</feature>
<sequence length="295" mass="34082">MSVSVSVIIPFYSNVIWLKQAVQSVLCQTYKSFEIILVNDGSKEDLKLFIEEYGSKVNYFKTVNRGPGHARNYGINKASGEYIAFLDSDDIWLPNKLESQIDFMESNDLEWTHSSYSIFNDKNYKTIKEVRVAGFEGDIFIKRHISSPIATPCVIIKSSVFIENKSFRFSENLRFGQDSYLWGMISDKYPLGALDEVLVKVRIRGSNAGRRARVQLQSRANTWTKILENRKKRDYRYLNFPAIPLFLFNLSFCFNSLIGFLEKKISLNPKISELLSKVLYAPIYVSFKIYNTTLK</sequence>
<gene>
    <name evidence="3" type="ORF">GGR31_002468</name>
</gene>
<name>A0ABU1K880_9FLAO</name>
<evidence type="ECO:0000313" key="3">
    <source>
        <dbReference type="EMBL" id="MDR6301796.1"/>
    </source>
</evidence>
<comment type="caution">
    <text evidence="3">The sequence shown here is derived from an EMBL/GenBank/DDBJ whole genome shotgun (WGS) entry which is preliminary data.</text>
</comment>
<dbReference type="Pfam" id="PF00535">
    <property type="entry name" value="Glycos_transf_2"/>
    <property type="match status" value="1"/>
</dbReference>
<keyword evidence="1" id="KW-0812">Transmembrane</keyword>
<dbReference type="InterPro" id="IPR029044">
    <property type="entry name" value="Nucleotide-diphossugar_trans"/>
</dbReference>
<dbReference type="Gene3D" id="3.90.550.10">
    <property type="entry name" value="Spore Coat Polysaccharide Biosynthesis Protein SpsA, Chain A"/>
    <property type="match status" value="1"/>
</dbReference>